<dbReference type="GO" id="GO:0005096">
    <property type="term" value="F:GTPase activator activity"/>
    <property type="evidence" value="ECO:0007669"/>
    <property type="project" value="InterPro"/>
</dbReference>
<comment type="caution">
    <text evidence="1">The sequence shown here is derived from an EMBL/GenBank/DDBJ whole genome shotgun (WGS) entry which is preliminary data.</text>
</comment>
<name>A0AAN8CFN1_CHAGU</name>
<keyword evidence="2" id="KW-1185">Reference proteome</keyword>
<dbReference type="InterPro" id="IPR043593">
    <property type="entry name" value="ASAP"/>
</dbReference>
<dbReference type="AlphaFoldDB" id="A0AAN8CFN1"/>
<evidence type="ECO:0000313" key="2">
    <source>
        <dbReference type="Proteomes" id="UP001331515"/>
    </source>
</evidence>
<evidence type="ECO:0000313" key="1">
    <source>
        <dbReference type="EMBL" id="KAK5903011.1"/>
    </source>
</evidence>
<organism evidence="1 2">
    <name type="scientific">Champsocephalus gunnari</name>
    <name type="common">Mackerel icefish</name>
    <dbReference type="NCBI Taxonomy" id="52237"/>
    <lineage>
        <taxon>Eukaryota</taxon>
        <taxon>Metazoa</taxon>
        <taxon>Chordata</taxon>
        <taxon>Craniata</taxon>
        <taxon>Vertebrata</taxon>
        <taxon>Euteleostomi</taxon>
        <taxon>Actinopterygii</taxon>
        <taxon>Neopterygii</taxon>
        <taxon>Teleostei</taxon>
        <taxon>Neoteleostei</taxon>
        <taxon>Acanthomorphata</taxon>
        <taxon>Eupercaria</taxon>
        <taxon>Perciformes</taxon>
        <taxon>Notothenioidei</taxon>
        <taxon>Channichthyidae</taxon>
        <taxon>Champsocephalus</taxon>
    </lineage>
</organism>
<reference evidence="1 2" key="1">
    <citation type="journal article" date="2023" name="Mol. Biol. Evol.">
        <title>Genomics of Secondarily Temperate Adaptation in the Only Non-Antarctic Icefish.</title>
        <authorList>
            <person name="Rivera-Colon A.G."/>
            <person name="Rayamajhi N."/>
            <person name="Minhas B.F."/>
            <person name="Madrigal G."/>
            <person name="Bilyk K.T."/>
            <person name="Yoon V."/>
            <person name="Hune M."/>
            <person name="Gregory S."/>
            <person name="Cheng C.H.C."/>
            <person name="Catchen J.M."/>
        </authorList>
    </citation>
    <scope>NUCLEOTIDE SEQUENCE [LARGE SCALE GENOMIC DNA]</scope>
    <source>
        <tissue evidence="1">White muscle</tissue>
    </source>
</reference>
<dbReference type="PANTHER" id="PTHR45854:SF4">
    <property type="entry name" value="ARF-GAP WITH SH3 DOMAIN, ANK REPEAT AND PH DOMAIN-CONTAINING PROTEIN 2"/>
    <property type="match status" value="1"/>
</dbReference>
<accession>A0AAN8CFN1</accession>
<dbReference type="EMBL" id="JAURVH010001531">
    <property type="protein sequence ID" value="KAK5903011.1"/>
    <property type="molecule type" value="Genomic_DNA"/>
</dbReference>
<sequence length="84" mass="9452">MPELISVTEFVSETNEDYKAPTTSSFTTRMSHCRNTVAALEEALDGDRSVLHKIKKSVKSINTSGLGEFQRRPSTNIFPFCHFL</sequence>
<evidence type="ECO:0008006" key="3">
    <source>
        <dbReference type="Google" id="ProtNLM"/>
    </source>
</evidence>
<proteinExistence type="predicted"/>
<dbReference type="PANTHER" id="PTHR45854">
    <property type="entry name" value="ASAP FAMILY MEMBER"/>
    <property type="match status" value="1"/>
</dbReference>
<protein>
    <recommendedName>
        <fullName evidence="3">ArfGAP with SH3 domain, ankyrin repeat and PH domain 2b</fullName>
    </recommendedName>
</protein>
<gene>
    <name evidence="1" type="ORF">CgunFtcFv8_006827</name>
</gene>
<dbReference type="Proteomes" id="UP001331515">
    <property type="component" value="Unassembled WGS sequence"/>
</dbReference>